<gene>
    <name evidence="2" type="ORF">ABVK25_000062</name>
</gene>
<proteinExistence type="predicted"/>
<keyword evidence="3" id="KW-1185">Reference proteome</keyword>
<evidence type="ECO:0000313" key="3">
    <source>
        <dbReference type="Proteomes" id="UP001590951"/>
    </source>
</evidence>
<reference evidence="2 3" key="1">
    <citation type="submission" date="2024-09" db="EMBL/GenBank/DDBJ databases">
        <title>Rethinking Asexuality: The Enigmatic Case of Functional Sexual Genes in Lepraria (Stereocaulaceae).</title>
        <authorList>
            <person name="Doellman M."/>
            <person name="Sun Y."/>
            <person name="Barcenas-Pena A."/>
            <person name="Lumbsch H.T."/>
            <person name="Grewe F."/>
        </authorList>
    </citation>
    <scope>NUCLEOTIDE SEQUENCE [LARGE SCALE GENOMIC DNA]</scope>
    <source>
        <strain evidence="2 3">Grewe 0041</strain>
    </source>
</reference>
<organism evidence="2 3">
    <name type="scientific">Lepraria finkii</name>
    <dbReference type="NCBI Taxonomy" id="1340010"/>
    <lineage>
        <taxon>Eukaryota</taxon>
        <taxon>Fungi</taxon>
        <taxon>Dikarya</taxon>
        <taxon>Ascomycota</taxon>
        <taxon>Pezizomycotina</taxon>
        <taxon>Lecanoromycetes</taxon>
        <taxon>OSLEUM clade</taxon>
        <taxon>Lecanoromycetidae</taxon>
        <taxon>Lecanorales</taxon>
        <taxon>Lecanorineae</taxon>
        <taxon>Stereocaulaceae</taxon>
        <taxon>Lepraria</taxon>
    </lineage>
</organism>
<sequence length="122" mass="13465">MPPKISYLGMLGADLTNAEQIQEIADDEGDDKEDNEEHHKALSSPSSPPESNDLHEAQHDDREEHCDASTLPDSNDFYGDLRKLSAPNLHLAPKSFNAAALSTLLPETPLFSGRRKKTRRSA</sequence>
<protein>
    <submittedName>
        <fullName evidence="2">Uncharacterized protein</fullName>
    </submittedName>
</protein>
<evidence type="ECO:0000313" key="2">
    <source>
        <dbReference type="EMBL" id="KAL2058771.1"/>
    </source>
</evidence>
<feature type="compositionally biased region" description="Basic and acidic residues" evidence="1">
    <location>
        <begin position="52"/>
        <end position="67"/>
    </location>
</feature>
<dbReference type="EMBL" id="JBHFEH010000001">
    <property type="protein sequence ID" value="KAL2058771.1"/>
    <property type="molecule type" value="Genomic_DNA"/>
</dbReference>
<comment type="caution">
    <text evidence="2">The sequence shown here is derived from an EMBL/GenBank/DDBJ whole genome shotgun (WGS) entry which is preliminary data.</text>
</comment>
<name>A0ABR4BPN3_9LECA</name>
<feature type="region of interest" description="Disordered" evidence="1">
    <location>
        <begin position="22"/>
        <end position="71"/>
    </location>
</feature>
<feature type="compositionally biased region" description="Acidic residues" evidence="1">
    <location>
        <begin position="24"/>
        <end position="34"/>
    </location>
</feature>
<evidence type="ECO:0000256" key="1">
    <source>
        <dbReference type="SAM" id="MobiDB-lite"/>
    </source>
</evidence>
<accession>A0ABR4BPN3</accession>
<dbReference type="Proteomes" id="UP001590951">
    <property type="component" value="Unassembled WGS sequence"/>
</dbReference>